<dbReference type="AlphaFoldDB" id="A0AAV4WWP0"/>
<organism evidence="2 3">
    <name type="scientific">Caerostris extrusa</name>
    <name type="common">Bark spider</name>
    <name type="synonym">Caerostris bankana</name>
    <dbReference type="NCBI Taxonomy" id="172846"/>
    <lineage>
        <taxon>Eukaryota</taxon>
        <taxon>Metazoa</taxon>
        <taxon>Ecdysozoa</taxon>
        <taxon>Arthropoda</taxon>
        <taxon>Chelicerata</taxon>
        <taxon>Arachnida</taxon>
        <taxon>Araneae</taxon>
        <taxon>Araneomorphae</taxon>
        <taxon>Entelegynae</taxon>
        <taxon>Araneoidea</taxon>
        <taxon>Araneidae</taxon>
        <taxon>Caerostris</taxon>
    </lineage>
</organism>
<dbReference type="InterPro" id="IPR006202">
    <property type="entry name" value="Neur_chan_lig-bd"/>
</dbReference>
<evidence type="ECO:0000313" key="2">
    <source>
        <dbReference type="EMBL" id="GIY86693.1"/>
    </source>
</evidence>
<dbReference type="Pfam" id="PF02931">
    <property type="entry name" value="Neur_chan_LBD"/>
    <property type="match status" value="1"/>
</dbReference>
<dbReference type="Gene3D" id="2.70.170.10">
    <property type="entry name" value="Neurotransmitter-gated ion-channel ligand-binding domain"/>
    <property type="match status" value="1"/>
</dbReference>
<feature type="domain" description="Neurotransmitter-gated ion-channel ligand-binding" evidence="1">
    <location>
        <begin position="112"/>
        <end position="193"/>
    </location>
</feature>
<dbReference type="GO" id="GO:0016020">
    <property type="term" value="C:membrane"/>
    <property type="evidence" value="ECO:0007669"/>
    <property type="project" value="InterPro"/>
</dbReference>
<reference evidence="2 3" key="1">
    <citation type="submission" date="2021-06" db="EMBL/GenBank/DDBJ databases">
        <title>Caerostris extrusa draft genome.</title>
        <authorList>
            <person name="Kono N."/>
            <person name="Arakawa K."/>
        </authorList>
    </citation>
    <scope>NUCLEOTIDE SEQUENCE [LARGE SCALE GENOMIC DNA]</scope>
</reference>
<sequence>MGIQTTLHESMVDKLCNNLLPEGYEIYKAPDEDGKPITVLVGFQVLDIGEVDEEKNVRKIATKEVVISMELIAIMVIFRLFSQYSCILRLNQRRATTSEKLMICNTSCPCSSAQDFRLHAFVTSMWNDSRLLLDKYSKNEESEFIIVYERCRRYFWTPDVFFENAKHIENYENTSPSTLLKVLPDGAIIMSTR</sequence>
<evidence type="ECO:0000313" key="3">
    <source>
        <dbReference type="Proteomes" id="UP001054945"/>
    </source>
</evidence>
<name>A0AAV4WWP0_CAEEX</name>
<dbReference type="InterPro" id="IPR036734">
    <property type="entry name" value="Neur_chan_lig-bd_sf"/>
</dbReference>
<dbReference type="Proteomes" id="UP001054945">
    <property type="component" value="Unassembled WGS sequence"/>
</dbReference>
<keyword evidence="3" id="KW-1185">Reference proteome</keyword>
<accession>A0AAV4WWP0</accession>
<protein>
    <submittedName>
        <fullName evidence="2">Neur_chan_LBD domain-containing protein</fullName>
    </submittedName>
</protein>
<gene>
    <name evidence="2" type="primary">AVEN_43628_1</name>
    <name evidence="2" type="ORF">CEXT_726171</name>
</gene>
<dbReference type="EMBL" id="BPLR01016834">
    <property type="protein sequence ID" value="GIY86693.1"/>
    <property type="molecule type" value="Genomic_DNA"/>
</dbReference>
<evidence type="ECO:0000259" key="1">
    <source>
        <dbReference type="Pfam" id="PF02931"/>
    </source>
</evidence>
<dbReference type="SUPFAM" id="SSF63712">
    <property type="entry name" value="Nicotinic receptor ligand binding domain-like"/>
    <property type="match status" value="1"/>
</dbReference>
<proteinExistence type="predicted"/>
<comment type="caution">
    <text evidence="2">The sequence shown here is derived from an EMBL/GenBank/DDBJ whole genome shotgun (WGS) entry which is preliminary data.</text>
</comment>
<dbReference type="GO" id="GO:0005230">
    <property type="term" value="F:extracellular ligand-gated monoatomic ion channel activity"/>
    <property type="evidence" value="ECO:0007669"/>
    <property type="project" value="InterPro"/>
</dbReference>